<evidence type="ECO:0000256" key="4">
    <source>
        <dbReference type="ARBA" id="ARBA00022695"/>
    </source>
</evidence>
<dbReference type="PROSITE" id="PS50158">
    <property type="entry name" value="ZF_CCHC"/>
    <property type="match status" value="1"/>
</dbReference>
<keyword evidence="7" id="KW-0378">Hydrolase</keyword>
<dbReference type="Pfam" id="PF17917">
    <property type="entry name" value="RT_RNaseH"/>
    <property type="match status" value="1"/>
</dbReference>
<dbReference type="InterPro" id="IPR021109">
    <property type="entry name" value="Peptidase_aspartic_dom_sf"/>
</dbReference>
<feature type="compositionally biased region" description="Basic and acidic residues" evidence="12">
    <location>
        <begin position="892"/>
        <end position="902"/>
    </location>
</feature>
<evidence type="ECO:0000256" key="9">
    <source>
        <dbReference type="ARBA" id="ARBA00022918"/>
    </source>
</evidence>
<dbReference type="InterPro" id="IPR005162">
    <property type="entry name" value="Retrotrans_gag_dom"/>
</dbReference>
<dbReference type="InterPro" id="IPR036397">
    <property type="entry name" value="RNaseH_sf"/>
</dbReference>
<keyword evidence="11" id="KW-0862">Zinc</keyword>
<dbReference type="Pfam" id="PF00078">
    <property type="entry name" value="RVT_1"/>
    <property type="match status" value="1"/>
</dbReference>
<dbReference type="Gene3D" id="3.10.10.10">
    <property type="entry name" value="HIV Type 1 Reverse Transcriptase, subunit A, domain 1"/>
    <property type="match status" value="1"/>
</dbReference>
<feature type="region of interest" description="Disordered" evidence="12">
    <location>
        <begin position="251"/>
        <end position="310"/>
    </location>
</feature>
<evidence type="ECO:0000313" key="15">
    <source>
        <dbReference type="EMBL" id="KHN95785.1"/>
    </source>
</evidence>
<keyword evidence="10" id="KW-0496">Mitochondrion</keyword>
<dbReference type="InterPro" id="IPR001878">
    <property type="entry name" value="Znf_CCHC"/>
</dbReference>
<dbReference type="CDD" id="cd09274">
    <property type="entry name" value="RNase_HI_RT_Ty3"/>
    <property type="match status" value="1"/>
</dbReference>
<keyword evidence="9" id="KW-0695">RNA-directed DNA polymerase</keyword>
<dbReference type="Gene3D" id="2.40.70.10">
    <property type="entry name" value="Acid Proteases"/>
    <property type="match status" value="1"/>
</dbReference>
<evidence type="ECO:0000256" key="5">
    <source>
        <dbReference type="ARBA" id="ARBA00022722"/>
    </source>
</evidence>
<dbReference type="GO" id="GO:0004519">
    <property type="term" value="F:endonuclease activity"/>
    <property type="evidence" value="ECO:0007669"/>
    <property type="project" value="UniProtKB-KW"/>
</dbReference>
<dbReference type="Pfam" id="PF00665">
    <property type="entry name" value="rve"/>
    <property type="match status" value="1"/>
</dbReference>
<dbReference type="GO" id="GO:0008270">
    <property type="term" value="F:zinc ion binding"/>
    <property type="evidence" value="ECO:0007669"/>
    <property type="project" value="UniProtKB-KW"/>
</dbReference>
<dbReference type="CDD" id="cd01647">
    <property type="entry name" value="RT_LTR"/>
    <property type="match status" value="1"/>
</dbReference>
<dbReference type="Gene3D" id="3.30.420.10">
    <property type="entry name" value="Ribonuclease H-like superfamily/Ribonuclease H"/>
    <property type="match status" value="1"/>
</dbReference>
<dbReference type="GO" id="GO:0015074">
    <property type="term" value="P:DNA integration"/>
    <property type="evidence" value="ECO:0007669"/>
    <property type="project" value="InterPro"/>
</dbReference>
<dbReference type="PANTHER" id="PTHR37984:SF5">
    <property type="entry name" value="PROTEIN NYNRIN-LIKE"/>
    <property type="match status" value="1"/>
</dbReference>
<feature type="compositionally biased region" description="Basic and acidic residues" evidence="12">
    <location>
        <begin position="909"/>
        <end position="928"/>
    </location>
</feature>
<dbReference type="HOGENOM" id="CLU_227739_0_0_1"/>
<feature type="region of interest" description="Disordered" evidence="12">
    <location>
        <begin position="430"/>
        <end position="506"/>
    </location>
</feature>
<evidence type="ECO:0000256" key="11">
    <source>
        <dbReference type="PROSITE-ProRule" id="PRU00047"/>
    </source>
</evidence>
<dbReference type="PANTHER" id="PTHR37984">
    <property type="entry name" value="PROTEIN CBG26694"/>
    <property type="match status" value="1"/>
</dbReference>
<protein>
    <recommendedName>
        <fullName evidence="2">RNA-directed DNA polymerase</fullName>
        <ecNumber evidence="2">2.7.7.49</ecNumber>
    </recommendedName>
</protein>
<evidence type="ECO:0000256" key="10">
    <source>
        <dbReference type="ARBA" id="ARBA00023128"/>
    </source>
</evidence>
<dbReference type="GO" id="GO:0016787">
    <property type="term" value="F:hydrolase activity"/>
    <property type="evidence" value="ECO:0007669"/>
    <property type="project" value="UniProtKB-KW"/>
</dbReference>
<feature type="compositionally biased region" description="Polar residues" evidence="12">
    <location>
        <begin position="863"/>
        <end position="890"/>
    </location>
</feature>
<dbReference type="OrthoDB" id="5101389at2759"/>
<dbReference type="GO" id="GO:0003964">
    <property type="term" value="F:RNA-directed DNA polymerase activity"/>
    <property type="evidence" value="ECO:0007669"/>
    <property type="project" value="UniProtKB-KW"/>
</dbReference>
<dbReference type="GeneID" id="63740852"/>
<dbReference type="InterPro" id="IPR041588">
    <property type="entry name" value="Integrase_H2C2"/>
</dbReference>
<comment type="caution">
    <text evidence="15">The sequence shown here is derived from an EMBL/GenBank/DDBJ whole genome shotgun (WGS) entry which is preliminary data.</text>
</comment>
<dbReference type="InterPro" id="IPR043502">
    <property type="entry name" value="DNA/RNA_pol_sf"/>
</dbReference>
<feature type="region of interest" description="Disordered" evidence="12">
    <location>
        <begin position="859"/>
        <end position="930"/>
    </location>
</feature>
<keyword evidence="8" id="KW-0694">RNA-binding</keyword>
<dbReference type="RefSeq" id="XP_040676851.1">
    <property type="nucleotide sequence ID" value="XM_040825195.1"/>
</dbReference>
<feature type="compositionally biased region" description="Low complexity" evidence="12">
    <location>
        <begin position="279"/>
        <end position="290"/>
    </location>
</feature>
<dbReference type="CDD" id="cd00303">
    <property type="entry name" value="retropepsin_like"/>
    <property type="match status" value="1"/>
</dbReference>
<feature type="domain" description="CCHC-type" evidence="13">
    <location>
        <begin position="319"/>
        <end position="334"/>
    </location>
</feature>
<evidence type="ECO:0000313" key="16">
    <source>
        <dbReference type="Proteomes" id="UP000030816"/>
    </source>
</evidence>
<keyword evidence="4" id="KW-0548">Nucleotidyltransferase</keyword>
<dbReference type="InterPro" id="IPR001584">
    <property type="entry name" value="Integrase_cat-core"/>
</dbReference>
<evidence type="ECO:0000256" key="3">
    <source>
        <dbReference type="ARBA" id="ARBA00022679"/>
    </source>
</evidence>
<dbReference type="InterPro" id="IPR050951">
    <property type="entry name" value="Retrovirus_Pol_polyprotein"/>
</dbReference>
<feature type="compositionally biased region" description="Polar residues" evidence="12">
    <location>
        <begin position="480"/>
        <end position="495"/>
    </location>
</feature>
<accession>A0A0B2WS61</accession>
<dbReference type="Gene3D" id="3.30.70.270">
    <property type="match status" value="1"/>
</dbReference>
<evidence type="ECO:0000259" key="14">
    <source>
        <dbReference type="PROSITE" id="PS50994"/>
    </source>
</evidence>
<keyword evidence="6" id="KW-0255">Endonuclease</keyword>
<dbReference type="Pfam" id="PF03732">
    <property type="entry name" value="Retrotrans_gag"/>
    <property type="match status" value="1"/>
</dbReference>
<feature type="domain" description="Integrase catalytic" evidence="14">
    <location>
        <begin position="2071"/>
        <end position="2235"/>
    </location>
</feature>
<dbReference type="GO" id="GO:0005634">
    <property type="term" value="C:nucleus"/>
    <property type="evidence" value="ECO:0007669"/>
    <property type="project" value="UniProtKB-ARBA"/>
</dbReference>
<dbReference type="InterPro" id="IPR012337">
    <property type="entry name" value="RNaseH-like_sf"/>
</dbReference>
<keyword evidence="11" id="KW-0863">Zinc-finger</keyword>
<evidence type="ECO:0000259" key="13">
    <source>
        <dbReference type="PROSITE" id="PS50158"/>
    </source>
</evidence>
<keyword evidence="5" id="KW-0540">Nuclease</keyword>
<proteinExistence type="predicted"/>
<keyword evidence="11" id="KW-0479">Metal-binding</keyword>
<dbReference type="SUPFAM" id="SSF56672">
    <property type="entry name" value="DNA/RNA polymerases"/>
    <property type="match status" value="1"/>
</dbReference>
<evidence type="ECO:0000256" key="12">
    <source>
        <dbReference type="SAM" id="MobiDB-lite"/>
    </source>
</evidence>
<evidence type="ECO:0000256" key="1">
    <source>
        <dbReference type="ARBA" id="ARBA00004173"/>
    </source>
</evidence>
<dbReference type="Pfam" id="PF08284">
    <property type="entry name" value="RVP_2"/>
    <property type="match status" value="1"/>
</dbReference>
<dbReference type="GO" id="GO:0005739">
    <property type="term" value="C:mitochondrion"/>
    <property type="evidence" value="ECO:0007669"/>
    <property type="project" value="UniProtKB-SubCell"/>
</dbReference>
<feature type="region of interest" description="Disordered" evidence="12">
    <location>
        <begin position="2402"/>
        <end position="2422"/>
    </location>
</feature>
<dbReference type="EC" id="2.7.7.49" evidence="2"/>
<evidence type="ECO:0000256" key="7">
    <source>
        <dbReference type="ARBA" id="ARBA00022801"/>
    </source>
</evidence>
<dbReference type="PROSITE" id="PS50994">
    <property type="entry name" value="INTEGRASE"/>
    <property type="match status" value="1"/>
</dbReference>
<dbReference type="Pfam" id="PF17921">
    <property type="entry name" value="Integrase_H2C2"/>
    <property type="match status" value="1"/>
</dbReference>
<comment type="subcellular location">
    <subcellularLocation>
        <location evidence="1">Mitochondrion</location>
    </subcellularLocation>
</comment>
<gene>
    <name evidence="15" type="ORF">MAM_06397</name>
</gene>
<reference evidence="15 16" key="1">
    <citation type="journal article" date="2014" name="Proc. Natl. Acad. Sci. U.S.A.">
        <title>Trajectory and genomic determinants of fungal-pathogen speciation and host adaptation.</title>
        <authorList>
            <person name="Hu X."/>
            <person name="Xiao G."/>
            <person name="Zheng P."/>
            <person name="Shang Y."/>
            <person name="Su Y."/>
            <person name="Zhang X."/>
            <person name="Liu X."/>
            <person name="Zhan S."/>
            <person name="St Leger R.J."/>
            <person name="Wang C."/>
        </authorList>
    </citation>
    <scope>NUCLEOTIDE SEQUENCE [LARGE SCALE GENOMIC DNA]</scope>
    <source>
        <strain evidence="15 16">ARSEF 1941</strain>
    </source>
</reference>
<dbReference type="InterPro" id="IPR043128">
    <property type="entry name" value="Rev_trsase/Diguanyl_cyclase"/>
</dbReference>
<dbReference type="InterPro" id="IPR041373">
    <property type="entry name" value="RT_RNaseH"/>
</dbReference>
<dbReference type="SUPFAM" id="SSF53098">
    <property type="entry name" value="Ribonuclease H-like"/>
    <property type="match status" value="1"/>
</dbReference>
<sequence>MDTLCSYPMGGMGGISFAGHPKDGPAQDYVDYCNAMAALARVPEHVETLARVHFTHGLRGRAATWYEDLDHDERRWDVLSARFVEKFSNPDPYMEVATRREVFCFAREKGESLTAYIQRAENLASKVKTDTRQILLTNFVTHLADGETDARLQERVSDRLFASDKWTQGMAAKNLTMADLKIILYDCRSSASEKIARQYGESIPAVSLDPIRALMDHQVKRDEQWAEQQAKRDEKMYELIKQLEAFRVAQNGSESTRPYGQYGRSGYNNQNTDRQMGGNYTNSYNNNNNNPRKEVPSLPAPGTSGPKNDMQRDPDFFWCFSCGEWGHMGYSCRNRDKCSPEKFEERREQWQQNSLQMKRDRRRELDTRMQSNYIGDMGWNQQDAIPPPGYALKKQSTQPPLQTCTMDFQNYRPPRVEEMDNMMESMDSVNAATRNKGKARETPDPRGPSGKVTKPSQRPGVHFDGQTRERVEELLDSGTLEEQSGTDVVRSQPSQQMPPVPEMTSEEFERLRPMMRSHLERMGDRPHGTLPDPLVGPAPLVPHSEEVQMKEAPPPTKTPAKRRLELEKIRATEEYQVPAFDLGKQMRDTRLSISVLQLLQLAPILRQQMTHLMQCRKRLKSDAAKAVVNSLIAPFQDIMGPEQPTGAPAVLGYTNLVAYNDVAKPDGQVASTLGYVVAYLEGYQSGSVLVDGGSSVELISHRFVTKHKIPSVQLRGSKPIRMANDTEHYITACTYINTVVGGILALVKFYIMDAQQDWEVLLGKTWLRRMCAVEYHGEEKLTITGAGGQTQTIPLYPCPDMFVQTHSEQLPMRTEPDETVEFVEDDREIIEEVEEILKGLNGSQTGDYLRELMVVDDDCESANGGNETNTNRSRPDTRQNLPEQHVNQYSVDELRDHYDRTAKTGRSRSTGETRLKDVKKSRPTDETNSRAVPWDVNTYRLSPNNYQTGMKLPLPYLHAQPVKRVNMVWNITWDQVTRRMAAWDRRSQNSNSCHCLNEITNHQWLEQRDGCDRQIGWCKGNKHNEHHDRDDGHDRQIGWCENNGHYEHHDRDDGCNDDCQTDRIETLAGGKDDDTDEEDSEELALNLLDILKGGINMKEPDELWEDTSRQTDQQICMGKQEIKGSPLTNRISHTNRTLVLPGNGDGHGTAHLESMGTRRTDGHHTDNLGQGGRSICMGISAFKADPWENENPHTKSNFSNSTEGTRSGGNYLMGFHGVMDHTVCADTSGHDGDEGFRPHLGIESGALCDETGSTIASWRSHLWEELRHGIPLEDCCGVAVDDHDDGKRGRNHGGAVGPRRKSGEWVDAHGRGPTPLCMGKSEIKAYPLRFRNLHTNRPLTGQRHEAIVSWFENSRITLGDLAGDDNQRHMIMRLCYTFKDCFVTGLEDIRTTDLLQHHIPLIPGALPGKRKQYRYSGLHREFARKVFPAMEKAGIIQRGDSAWVAPTLFVDKPGSKELRVVHDYRDINSKTIKAGYPCHNMEADLNSVHCGRSSIFSQADASNGFWAIQIAPMDKHKTAFTGPNGMYYYNNMPQGLTGSPATYARFGDTAFGHLFFQDGTEMESILGYMEDIHTSFSIYVDDHHVGSENWEDHFNFLWKRYFPRVAWAPIGLSGRKTKLFSSSVDCVGYSLEDGKIRPARKHRERFALLAEHFRQNPPKSWNEILVLIYLTPFLRKFIPGRADLVSTIKKVFFHGMSKTTRLGRESIQCQEVPRDDPTWTPEAQAALLKICDSIQTNATFGARPGTQFHMATDASDTGTGGVLFQLEDTEPGTPVTDANFSKTRIIMWMSHKLTDSEKRYTMPEKEMFAIVVGLKETQWLVGGSPFALKVYTDHKGIIDSMANLGEVHGKVARWIDILQESNVEYIHRANTTKIMKIADGMSRMPDNLKSDPPWVKRRMGVEVVPATTEHPVQVSMNVADTDNGEWILPEGSPQDEDKTQELTDKLEKWFKSQWYGEVLTAMVYGHQAIPTERRKLIRRRSLRYRVFRQTLYYLEQDESLAECVMTEEVPMKMQKAHDASGHFGPEITMQKLRGRFFWPDRTRDVEAYCLSCLVCQQTGRRLPRADPKTITILEPWALVAMDYLGPITPIAQNGDMYVLVVVDYMTRFVMAQSHREATGSVVTETWDKCWGSIMGWPRKIYCDNGSHFKNLNFEAMTQKHGTKITFGPISHPSTTGLAERNVRLIKNQLMKWATERNGVSLEAWNQALPTVVVNLNNRHMSTVGTSPAMAMLGFEPYSRHENMEDEVVESFQDGTNCVEELERETNLMRIDSREEGRERVRTRKTEAMNDNNLRKIPRSFRVGDVVWEKLDKENKLKGKFQRTWGNLSTIVRVVSSVSYEVESMGGGATRKVHVDDLKQYIPRQERLKPPRLNYWDVADWDLTQLEADNALHDHVRDQPAGHDMTCEGVTGGKVGNGGESRRRSNYYMNGTGARAQRHVEPESTPKHPPFQLSKQSIHFVVKTLALAKMKYAQLAFATLSGFALAQRVLPDSEPTTRQEISRTFFGHNIVRCRSENGGVSCDAERVPRTDELLKFCQSNGGCKNCQASTDGFTGDVTIRCQYTSRKDFGPLVDSKIKEKCPTNKLDECNSFKERCMRHYGRGPRFEESNAESVASCVRRLVQAGQ</sequence>
<dbReference type="Proteomes" id="UP000030816">
    <property type="component" value="Unassembled WGS sequence"/>
</dbReference>
<dbReference type="Gene3D" id="1.10.340.70">
    <property type="match status" value="1"/>
</dbReference>
<evidence type="ECO:0000256" key="2">
    <source>
        <dbReference type="ARBA" id="ARBA00012493"/>
    </source>
</evidence>
<dbReference type="STRING" id="1081103.A0A0B2WS61"/>
<evidence type="ECO:0000256" key="8">
    <source>
        <dbReference type="ARBA" id="ARBA00022884"/>
    </source>
</evidence>
<dbReference type="GO" id="GO:0003723">
    <property type="term" value="F:RNA binding"/>
    <property type="evidence" value="ECO:0007669"/>
    <property type="project" value="UniProtKB-KW"/>
</dbReference>
<feature type="compositionally biased region" description="Gly residues" evidence="12">
    <location>
        <begin position="2409"/>
        <end position="2418"/>
    </location>
</feature>
<keyword evidence="16" id="KW-1185">Reference proteome</keyword>
<keyword evidence="3" id="KW-0808">Transferase</keyword>
<dbReference type="InterPro" id="IPR000477">
    <property type="entry name" value="RT_dom"/>
</dbReference>
<feature type="region of interest" description="Disordered" evidence="12">
    <location>
        <begin position="1286"/>
        <end position="1307"/>
    </location>
</feature>
<name>A0A0B2WS61_METAS</name>
<evidence type="ECO:0000256" key="6">
    <source>
        <dbReference type="ARBA" id="ARBA00022759"/>
    </source>
</evidence>
<organism evidence="15 16">
    <name type="scientific">Metarhizium album (strain ARSEF 1941)</name>
    <dbReference type="NCBI Taxonomy" id="1081103"/>
    <lineage>
        <taxon>Eukaryota</taxon>
        <taxon>Fungi</taxon>
        <taxon>Dikarya</taxon>
        <taxon>Ascomycota</taxon>
        <taxon>Pezizomycotina</taxon>
        <taxon>Sordariomycetes</taxon>
        <taxon>Hypocreomycetidae</taxon>
        <taxon>Hypocreales</taxon>
        <taxon>Clavicipitaceae</taxon>
        <taxon>Metarhizium</taxon>
    </lineage>
</organism>
<dbReference type="EMBL" id="AZHE01000020">
    <property type="protein sequence ID" value="KHN95785.1"/>
    <property type="molecule type" value="Genomic_DNA"/>
</dbReference>